<evidence type="ECO:0000313" key="4">
    <source>
        <dbReference type="Proteomes" id="UP001141806"/>
    </source>
</evidence>
<feature type="domain" description="Bifunctional inhibitor/plant lipid transfer protein/seed storage helical" evidence="2">
    <location>
        <begin position="35"/>
        <end position="107"/>
    </location>
</feature>
<dbReference type="InterPro" id="IPR036312">
    <property type="entry name" value="Bifun_inhib/LTP/seed_sf"/>
</dbReference>
<dbReference type="SUPFAM" id="SSF47699">
    <property type="entry name" value="Bifunctional inhibitor/lipid-transfer protein/seed storage 2S albumin"/>
    <property type="match status" value="1"/>
</dbReference>
<feature type="signal peptide" evidence="1">
    <location>
        <begin position="1"/>
        <end position="23"/>
    </location>
</feature>
<evidence type="ECO:0000259" key="2">
    <source>
        <dbReference type="SMART" id="SM00499"/>
    </source>
</evidence>
<organism evidence="3 4">
    <name type="scientific">Protea cynaroides</name>
    <dbReference type="NCBI Taxonomy" id="273540"/>
    <lineage>
        <taxon>Eukaryota</taxon>
        <taxon>Viridiplantae</taxon>
        <taxon>Streptophyta</taxon>
        <taxon>Embryophyta</taxon>
        <taxon>Tracheophyta</taxon>
        <taxon>Spermatophyta</taxon>
        <taxon>Magnoliopsida</taxon>
        <taxon>Proteales</taxon>
        <taxon>Proteaceae</taxon>
        <taxon>Protea</taxon>
    </lineage>
</organism>
<dbReference type="InterPro" id="IPR039265">
    <property type="entry name" value="DIR1-like"/>
</dbReference>
<dbReference type="InterPro" id="IPR016140">
    <property type="entry name" value="Bifunc_inhib/LTP/seed_store"/>
</dbReference>
<keyword evidence="1" id="KW-0732">Signal</keyword>
<name>A0A9Q0GZ12_9MAGN</name>
<dbReference type="PANTHER" id="PTHR33122">
    <property type="entry name" value="LIPID BINDING PROTEIN-RELATED"/>
    <property type="match status" value="1"/>
</dbReference>
<dbReference type="Gene3D" id="1.10.110.10">
    <property type="entry name" value="Plant lipid-transfer and hydrophobic proteins"/>
    <property type="match status" value="1"/>
</dbReference>
<dbReference type="CDD" id="cd04660">
    <property type="entry name" value="nsLTP_like"/>
    <property type="match status" value="1"/>
</dbReference>
<dbReference type="EMBL" id="JAMYWD010000011">
    <property type="protein sequence ID" value="KAJ4956811.1"/>
    <property type="molecule type" value="Genomic_DNA"/>
</dbReference>
<dbReference type="Proteomes" id="UP001141806">
    <property type="component" value="Unassembled WGS sequence"/>
</dbReference>
<protein>
    <recommendedName>
        <fullName evidence="2">Bifunctional inhibitor/plant lipid transfer protein/seed storage helical domain-containing protein</fullName>
    </recommendedName>
</protein>
<dbReference type="Pfam" id="PF14368">
    <property type="entry name" value="LTP_2"/>
    <property type="match status" value="1"/>
</dbReference>
<sequence>MMRMSRKLSLVSLMILMVVLIGTEEVVQLNALSLCNMTEDDLMACKPAVTQPNPEDPSDQCCEALSKADLTCLCSYKDSMFLPSLGIDPTLAMQLPAKCNLTPPATC</sequence>
<dbReference type="GO" id="GO:0005504">
    <property type="term" value="F:fatty acid binding"/>
    <property type="evidence" value="ECO:0007669"/>
    <property type="project" value="InterPro"/>
</dbReference>
<dbReference type="SMART" id="SM00499">
    <property type="entry name" value="AAI"/>
    <property type="match status" value="1"/>
</dbReference>
<dbReference type="PANTHER" id="PTHR33122:SF60">
    <property type="entry name" value="LIPID-TRANSFER PROTEIN DIR1-RELATED"/>
    <property type="match status" value="1"/>
</dbReference>
<keyword evidence="4" id="KW-1185">Reference proteome</keyword>
<comment type="caution">
    <text evidence="3">The sequence shown here is derived from an EMBL/GenBank/DDBJ whole genome shotgun (WGS) entry which is preliminary data.</text>
</comment>
<dbReference type="GO" id="GO:0009627">
    <property type="term" value="P:systemic acquired resistance"/>
    <property type="evidence" value="ECO:0007669"/>
    <property type="project" value="InterPro"/>
</dbReference>
<evidence type="ECO:0000256" key="1">
    <source>
        <dbReference type="SAM" id="SignalP"/>
    </source>
</evidence>
<feature type="chain" id="PRO_5040199080" description="Bifunctional inhibitor/plant lipid transfer protein/seed storage helical domain-containing protein" evidence="1">
    <location>
        <begin position="24"/>
        <end position="107"/>
    </location>
</feature>
<reference evidence="3" key="1">
    <citation type="journal article" date="2023" name="Plant J.">
        <title>The genome of the king protea, Protea cynaroides.</title>
        <authorList>
            <person name="Chang J."/>
            <person name="Duong T.A."/>
            <person name="Schoeman C."/>
            <person name="Ma X."/>
            <person name="Roodt D."/>
            <person name="Barker N."/>
            <person name="Li Z."/>
            <person name="Van de Peer Y."/>
            <person name="Mizrachi E."/>
        </authorList>
    </citation>
    <scope>NUCLEOTIDE SEQUENCE</scope>
    <source>
        <tissue evidence="3">Young leaves</tissue>
    </source>
</reference>
<evidence type="ECO:0000313" key="3">
    <source>
        <dbReference type="EMBL" id="KAJ4956811.1"/>
    </source>
</evidence>
<accession>A0A9Q0GZ12</accession>
<dbReference type="AlphaFoldDB" id="A0A9Q0GZ12"/>
<gene>
    <name evidence="3" type="ORF">NE237_013594</name>
</gene>
<proteinExistence type="predicted"/>
<dbReference type="OrthoDB" id="643149at2759"/>
<dbReference type="InterPro" id="IPR044741">
    <property type="entry name" value="NsLTP-like"/>
</dbReference>